<dbReference type="PANTHER" id="PTHR22946">
    <property type="entry name" value="DIENELACTONE HYDROLASE DOMAIN-CONTAINING PROTEIN-RELATED"/>
    <property type="match status" value="1"/>
</dbReference>
<dbReference type="GO" id="GO:0008236">
    <property type="term" value="F:serine-type peptidase activity"/>
    <property type="evidence" value="ECO:0007669"/>
    <property type="project" value="InterPro"/>
</dbReference>
<dbReference type="InterPro" id="IPR029058">
    <property type="entry name" value="AB_hydrolase_fold"/>
</dbReference>
<keyword evidence="1" id="KW-0378">Hydrolase</keyword>
<accession>A0A516SFT6</accession>
<evidence type="ECO:0000313" key="3">
    <source>
        <dbReference type="EMBL" id="QDQ27021.1"/>
    </source>
</evidence>
<dbReference type="InterPro" id="IPR050261">
    <property type="entry name" value="FrsA_esterase"/>
</dbReference>
<dbReference type="GO" id="GO:0006508">
    <property type="term" value="P:proteolysis"/>
    <property type="evidence" value="ECO:0007669"/>
    <property type="project" value="InterPro"/>
</dbReference>
<dbReference type="AlphaFoldDB" id="A0A516SFT6"/>
<dbReference type="Gene3D" id="3.40.50.1820">
    <property type="entry name" value="alpha/beta hydrolase"/>
    <property type="match status" value="1"/>
</dbReference>
<name>A0A516SFT6_9NEIS</name>
<dbReference type="PANTHER" id="PTHR22946:SF9">
    <property type="entry name" value="POLYKETIDE TRANSFERASE AF380"/>
    <property type="match status" value="1"/>
</dbReference>
<evidence type="ECO:0000256" key="1">
    <source>
        <dbReference type="ARBA" id="ARBA00022801"/>
    </source>
</evidence>
<dbReference type="GO" id="GO:0052689">
    <property type="term" value="F:carboxylic ester hydrolase activity"/>
    <property type="evidence" value="ECO:0007669"/>
    <property type="project" value="UniProtKB-ARBA"/>
</dbReference>
<dbReference type="SUPFAM" id="SSF53474">
    <property type="entry name" value="alpha/beta-Hydrolases"/>
    <property type="match status" value="1"/>
</dbReference>
<dbReference type="KEGG" id="cari:FNU76_11985"/>
<proteinExistence type="predicted"/>
<dbReference type="Pfam" id="PF00326">
    <property type="entry name" value="Peptidase_S9"/>
    <property type="match status" value="1"/>
</dbReference>
<evidence type="ECO:0000259" key="2">
    <source>
        <dbReference type="Pfam" id="PF00326"/>
    </source>
</evidence>
<organism evidence="3 4">
    <name type="scientific">Chitinimonas arctica</name>
    <dbReference type="NCBI Taxonomy" id="2594795"/>
    <lineage>
        <taxon>Bacteria</taxon>
        <taxon>Pseudomonadati</taxon>
        <taxon>Pseudomonadota</taxon>
        <taxon>Betaproteobacteria</taxon>
        <taxon>Neisseriales</taxon>
        <taxon>Chitinibacteraceae</taxon>
        <taxon>Chitinimonas</taxon>
    </lineage>
</organism>
<feature type="domain" description="Peptidase S9 prolyl oligopeptidase catalytic" evidence="2">
    <location>
        <begin position="92"/>
        <end position="176"/>
    </location>
</feature>
<dbReference type="RefSeq" id="WP_144278414.1">
    <property type="nucleotide sequence ID" value="NZ_CP041730.1"/>
</dbReference>
<evidence type="ECO:0000313" key="4">
    <source>
        <dbReference type="Proteomes" id="UP000317550"/>
    </source>
</evidence>
<keyword evidence="4" id="KW-1185">Reference proteome</keyword>
<dbReference type="Proteomes" id="UP000317550">
    <property type="component" value="Chromosome"/>
</dbReference>
<dbReference type="InterPro" id="IPR001375">
    <property type="entry name" value="Peptidase_S9_cat"/>
</dbReference>
<protein>
    <submittedName>
        <fullName evidence="3">Prolyl oligopeptidase family serine peptidase</fullName>
    </submittedName>
</protein>
<dbReference type="EMBL" id="CP041730">
    <property type="protein sequence ID" value="QDQ27021.1"/>
    <property type="molecule type" value="Genomic_DNA"/>
</dbReference>
<sequence length="276" mass="30076">MTKLKSWFVAFSFSCIAIGGSAGELLHKGPSPQSYRQEKPPTGVQEVHYPAAPGQLMAWFAMPIKPERRPVPLLVYAHGGFAFGADDFAATEPFRSAGFAVLTPTFRGENGNPGYFELMGGEVDDLLAAIEWGRQQAGVDSERVYVFGHSVGGNLSGLVALQDSAKLRLAGAASGAYPEQIFEAWQRIVPFDAKKPLEKQRRLYPGQLSALSVPFFLYLGTGEESTPQIEPWIKSRAKSAKQPFRIQLVPGDHEGMLANAAQAFSEVIRRDAFSAK</sequence>
<gene>
    <name evidence="3" type="ORF">FNU76_11985</name>
</gene>
<dbReference type="OrthoDB" id="4819815at2"/>
<reference evidence="4" key="1">
    <citation type="submission" date="2019-07" db="EMBL/GenBank/DDBJ databases">
        <title>Chitinimonas sp. nov., isolated from Ny-Alesund, arctica soil.</title>
        <authorList>
            <person name="Xu Q."/>
            <person name="Peng F."/>
        </authorList>
    </citation>
    <scope>NUCLEOTIDE SEQUENCE [LARGE SCALE GENOMIC DNA]</scope>
    <source>
        <strain evidence="4">R3-44</strain>
    </source>
</reference>